<name>A0ABU6UW68_9FABA</name>
<gene>
    <name evidence="1" type="ORF">PIB30_088163</name>
</gene>
<evidence type="ECO:0000313" key="2">
    <source>
        <dbReference type="Proteomes" id="UP001341840"/>
    </source>
</evidence>
<sequence>MEVVVITIHPPLPAAITSTPELRLTHRLRLREALFILYVFILTLRILGIEKCLEKTKESIGSKGLMKRSQEGKNVASGVASRLHKQLRKLHTQRIGCARNLLSPAALLAQQMMMHAHPATQKHPN</sequence>
<organism evidence="1 2">
    <name type="scientific">Stylosanthes scabra</name>
    <dbReference type="NCBI Taxonomy" id="79078"/>
    <lineage>
        <taxon>Eukaryota</taxon>
        <taxon>Viridiplantae</taxon>
        <taxon>Streptophyta</taxon>
        <taxon>Embryophyta</taxon>
        <taxon>Tracheophyta</taxon>
        <taxon>Spermatophyta</taxon>
        <taxon>Magnoliopsida</taxon>
        <taxon>eudicotyledons</taxon>
        <taxon>Gunneridae</taxon>
        <taxon>Pentapetalae</taxon>
        <taxon>rosids</taxon>
        <taxon>fabids</taxon>
        <taxon>Fabales</taxon>
        <taxon>Fabaceae</taxon>
        <taxon>Papilionoideae</taxon>
        <taxon>50 kb inversion clade</taxon>
        <taxon>dalbergioids sensu lato</taxon>
        <taxon>Dalbergieae</taxon>
        <taxon>Pterocarpus clade</taxon>
        <taxon>Stylosanthes</taxon>
    </lineage>
</organism>
<dbReference type="Proteomes" id="UP001341840">
    <property type="component" value="Unassembled WGS sequence"/>
</dbReference>
<evidence type="ECO:0000313" key="1">
    <source>
        <dbReference type="EMBL" id="MED6164278.1"/>
    </source>
</evidence>
<accession>A0ABU6UW68</accession>
<protein>
    <submittedName>
        <fullName evidence="1">Uncharacterized protein</fullName>
    </submittedName>
</protein>
<dbReference type="EMBL" id="JASCZI010122415">
    <property type="protein sequence ID" value="MED6164278.1"/>
    <property type="molecule type" value="Genomic_DNA"/>
</dbReference>
<keyword evidence="2" id="KW-1185">Reference proteome</keyword>
<proteinExistence type="predicted"/>
<comment type="caution">
    <text evidence="1">The sequence shown here is derived from an EMBL/GenBank/DDBJ whole genome shotgun (WGS) entry which is preliminary data.</text>
</comment>
<reference evidence="1 2" key="1">
    <citation type="journal article" date="2023" name="Plants (Basel)">
        <title>Bridging the Gap: Combining Genomics and Transcriptomics Approaches to Understand Stylosanthes scabra, an Orphan Legume from the Brazilian Caatinga.</title>
        <authorList>
            <person name="Ferreira-Neto J.R.C."/>
            <person name="da Silva M.D."/>
            <person name="Binneck E."/>
            <person name="de Melo N.F."/>
            <person name="da Silva R.H."/>
            <person name="de Melo A.L.T.M."/>
            <person name="Pandolfi V."/>
            <person name="Bustamante F.O."/>
            <person name="Brasileiro-Vidal A.C."/>
            <person name="Benko-Iseppon A.M."/>
        </authorList>
    </citation>
    <scope>NUCLEOTIDE SEQUENCE [LARGE SCALE GENOMIC DNA]</scope>
    <source>
        <tissue evidence="1">Leaves</tissue>
    </source>
</reference>